<keyword evidence="1" id="KW-0472">Membrane</keyword>
<comment type="caution">
    <text evidence="2">The sequence shown here is derived from an EMBL/GenBank/DDBJ whole genome shotgun (WGS) entry which is preliminary data.</text>
</comment>
<dbReference type="RefSeq" id="WP_122953181.1">
    <property type="nucleotide sequence ID" value="NZ_BJOD01000034.1"/>
</dbReference>
<gene>
    <name evidence="2" type="ORF">EB820_18140</name>
</gene>
<sequence>MAPLIYENWLPSDGEYCGKADETEADEKEQKIWKKWLKVTGFILVTIIAPLWLLDKQTILSEEFMTGALFVNVFAVIQIFHVVYLTYRNYVRKTEHDVLGYVMDNQGVLYPQEIAEFTDESLSSIQRMADRWHKANLVSTSYGNDGTVMYLFPNVTAESMVYLREPNYNPLAQLKRVKEQLMQTCCYAFLYSFLAGYAFMNWSHFIFYGGIGAVCAAYRTFYSIQAREEAEQIERIGLQVATHRNGQLTVHELAYNAMVSMKEAAKLLKKWELANIARRIEIGEGFVPVYIISGVVSKECGWLQSGCSTIHFRWGV</sequence>
<keyword evidence="1" id="KW-0812">Transmembrane</keyword>
<protein>
    <submittedName>
        <fullName evidence="2">Uncharacterized protein</fullName>
    </submittedName>
</protein>
<dbReference type="EMBL" id="RHHN01000050">
    <property type="protein sequence ID" value="RNB52927.1"/>
    <property type="molecule type" value="Genomic_DNA"/>
</dbReference>
<dbReference type="OrthoDB" id="2475887at2"/>
<evidence type="ECO:0000313" key="3">
    <source>
        <dbReference type="Proteomes" id="UP000276178"/>
    </source>
</evidence>
<accession>A0A3M8AQH9</accession>
<keyword evidence="1" id="KW-1133">Transmembrane helix</keyword>
<feature type="transmembrane region" description="Helical" evidence="1">
    <location>
        <begin position="66"/>
        <end position="87"/>
    </location>
</feature>
<organism evidence="2 3">
    <name type="scientific">Brevibacillus agri</name>
    <dbReference type="NCBI Taxonomy" id="51101"/>
    <lineage>
        <taxon>Bacteria</taxon>
        <taxon>Bacillati</taxon>
        <taxon>Bacillota</taxon>
        <taxon>Bacilli</taxon>
        <taxon>Bacillales</taxon>
        <taxon>Paenibacillaceae</taxon>
        <taxon>Brevibacillus</taxon>
    </lineage>
</organism>
<dbReference type="AlphaFoldDB" id="A0A3M8AQH9"/>
<name>A0A3M8AQH9_9BACL</name>
<dbReference type="GeneID" id="82812815"/>
<evidence type="ECO:0000256" key="1">
    <source>
        <dbReference type="SAM" id="Phobius"/>
    </source>
</evidence>
<feature type="transmembrane region" description="Helical" evidence="1">
    <location>
        <begin position="36"/>
        <end position="54"/>
    </location>
</feature>
<feature type="transmembrane region" description="Helical" evidence="1">
    <location>
        <begin position="181"/>
        <end position="199"/>
    </location>
</feature>
<proteinExistence type="predicted"/>
<dbReference type="Proteomes" id="UP000276178">
    <property type="component" value="Unassembled WGS sequence"/>
</dbReference>
<reference evidence="2 3" key="1">
    <citation type="submission" date="2018-10" db="EMBL/GenBank/DDBJ databases">
        <title>Phylogenomics of Brevibacillus.</title>
        <authorList>
            <person name="Dunlap C."/>
        </authorList>
    </citation>
    <scope>NUCLEOTIDE SEQUENCE [LARGE SCALE GENOMIC DNA]</scope>
    <source>
        <strain evidence="2 3">NRRL NRS 1219</strain>
    </source>
</reference>
<evidence type="ECO:0000313" key="2">
    <source>
        <dbReference type="EMBL" id="RNB52927.1"/>
    </source>
</evidence>